<evidence type="ECO:0000313" key="6">
    <source>
        <dbReference type="EMBL" id="GGO96584.1"/>
    </source>
</evidence>
<dbReference type="EMBL" id="BMMS01000029">
    <property type="protein sequence ID" value="GGO96584.1"/>
    <property type="molecule type" value="Genomic_DNA"/>
</dbReference>
<evidence type="ECO:0000259" key="5">
    <source>
        <dbReference type="Pfam" id="PF17853"/>
    </source>
</evidence>
<evidence type="ECO:0000259" key="4">
    <source>
        <dbReference type="Pfam" id="PF13556"/>
    </source>
</evidence>
<feature type="compositionally biased region" description="Low complexity" evidence="2">
    <location>
        <begin position="28"/>
        <end position="41"/>
    </location>
</feature>
<dbReference type="Pfam" id="PF07905">
    <property type="entry name" value="PucR"/>
    <property type="match status" value="1"/>
</dbReference>
<reference evidence="6" key="2">
    <citation type="submission" date="2020-09" db="EMBL/GenBank/DDBJ databases">
        <authorList>
            <person name="Sun Q."/>
            <person name="Zhou Y."/>
        </authorList>
    </citation>
    <scope>NUCLEOTIDE SEQUENCE</scope>
    <source>
        <strain evidence="6">CGMCC 4.7201</strain>
    </source>
</reference>
<dbReference type="InterPro" id="IPR025736">
    <property type="entry name" value="PucR_C-HTH_dom"/>
</dbReference>
<dbReference type="PANTHER" id="PTHR33744">
    <property type="entry name" value="CARBOHYDRATE DIACID REGULATOR"/>
    <property type="match status" value="1"/>
</dbReference>
<evidence type="ECO:0000256" key="2">
    <source>
        <dbReference type="SAM" id="MobiDB-lite"/>
    </source>
</evidence>
<feature type="domain" description="CdaR GGDEF-like" evidence="5">
    <location>
        <begin position="349"/>
        <end position="470"/>
    </location>
</feature>
<sequence length="587" mass="62849">MEISAKDSVRPSQNLPGAARTAADGPVAGEPGTAGPASGPAPAGGTGRLTLGVSVRQVLKAPCLEGARVVAGGHGLDRVVQRLNVMEVPDILPWTKPHELLLTTGYPLRDSPQALADLVDGLEQAHVAALAVKFGRYIDEPPPKMLAAADRHGLPLIRLPDDVAFDDILNQVLPDILDRHASVLSRSEEVHRALVNLVLAGGSLAELTGELTALLGGTVMVTTPDGRVLARSDPPDGPPPPPGCFDASGRFLVERYKHGPRALEEPHERIVLVPILAGSLDHGRVVLITDGRQPDDSDVHLLERGAATGALVITKELAVAAVESKYQGDFLRDLLAGRAGGPERTVPHCASLGWDIDRPMVVVVAELESGPDGQLRDLRPAHERFATAWTMVVRERDSTAAVVGYSQEVVVVMGVRPGRPPGEMVQQMTAKVSGDGGGGRRAFSTGLSRVITDPSLLPEAYEQARRAAKVGRQMHGPGAVADFDSLGVFRLLSLVPDSAELTGFMRATLRELATRDDPETDDLRTTLQVLLDTNLNVAETARILHFHYNTLRYRIGKLERLLGPFTTDPHLRLNVEVALQVIRMRGL</sequence>
<comment type="similarity">
    <text evidence="1">Belongs to the CdaR family.</text>
</comment>
<feature type="region of interest" description="Disordered" evidence="2">
    <location>
        <begin position="1"/>
        <end position="45"/>
    </location>
</feature>
<evidence type="ECO:0000313" key="7">
    <source>
        <dbReference type="Proteomes" id="UP000641932"/>
    </source>
</evidence>
<feature type="domain" description="Purine catabolism PurC-like" evidence="3">
    <location>
        <begin position="57"/>
        <end position="175"/>
    </location>
</feature>
<accession>A0A918E1K2</accession>
<organism evidence="6 7">
    <name type="scientific">Wenjunlia tyrosinilytica</name>
    <dbReference type="NCBI Taxonomy" id="1544741"/>
    <lineage>
        <taxon>Bacteria</taxon>
        <taxon>Bacillati</taxon>
        <taxon>Actinomycetota</taxon>
        <taxon>Actinomycetes</taxon>
        <taxon>Kitasatosporales</taxon>
        <taxon>Streptomycetaceae</taxon>
        <taxon>Wenjunlia</taxon>
    </lineage>
</organism>
<dbReference type="InterPro" id="IPR042070">
    <property type="entry name" value="PucR_C-HTH_sf"/>
</dbReference>
<dbReference type="InterPro" id="IPR051448">
    <property type="entry name" value="CdaR-like_regulators"/>
</dbReference>
<reference evidence="6" key="1">
    <citation type="journal article" date="2014" name="Int. J. Syst. Evol. Microbiol.">
        <title>Complete genome sequence of Corynebacterium casei LMG S-19264T (=DSM 44701T), isolated from a smear-ripened cheese.</title>
        <authorList>
            <consortium name="US DOE Joint Genome Institute (JGI-PGF)"/>
            <person name="Walter F."/>
            <person name="Albersmeier A."/>
            <person name="Kalinowski J."/>
            <person name="Ruckert C."/>
        </authorList>
    </citation>
    <scope>NUCLEOTIDE SEQUENCE</scope>
    <source>
        <strain evidence="6">CGMCC 4.7201</strain>
    </source>
</reference>
<feature type="domain" description="PucR C-terminal helix-turn-helix" evidence="4">
    <location>
        <begin position="523"/>
        <end position="580"/>
    </location>
</feature>
<dbReference type="Proteomes" id="UP000641932">
    <property type="component" value="Unassembled WGS sequence"/>
</dbReference>
<dbReference type="Pfam" id="PF13556">
    <property type="entry name" value="HTH_30"/>
    <property type="match status" value="1"/>
</dbReference>
<dbReference type="AlphaFoldDB" id="A0A918E1K2"/>
<comment type="caution">
    <text evidence="6">The sequence shown here is derived from an EMBL/GenBank/DDBJ whole genome shotgun (WGS) entry which is preliminary data.</text>
</comment>
<proteinExistence type="inferred from homology"/>
<evidence type="ECO:0000259" key="3">
    <source>
        <dbReference type="Pfam" id="PF07905"/>
    </source>
</evidence>
<gene>
    <name evidence="6" type="ORF">GCM10012280_56410</name>
</gene>
<keyword evidence="7" id="KW-1185">Reference proteome</keyword>
<dbReference type="Gene3D" id="1.10.10.2840">
    <property type="entry name" value="PucR C-terminal helix-turn-helix domain"/>
    <property type="match status" value="1"/>
</dbReference>
<dbReference type="Pfam" id="PF17853">
    <property type="entry name" value="GGDEF_2"/>
    <property type="match status" value="1"/>
</dbReference>
<name>A0A918E1K2_9ACTN</name>
<dbReference type="InterPro" id="IPR041522">
    <property type="entry name" value="CdaR_GGDEF"/>
</dbReference>
<evidence type="ECO:0000256" key="1">
    <source>
        <dbReference type="ARBA" id="ARBA00006754"/>
    </source>
</evidence>
<protein>
    <submittedName>
        <fullName evidence="6">Transcriptional regulator</fullName>
    </submittedName>
</protein>
<dbReference type="InterPro" id="IPR012914">
    <property type="entry name" value="PucR_dom"/>
</dbReference>
<dbReference type="PANTHER" id="PTHR33744:SF7">
    <property type="entry name" value="PUCR FAMILY TRANSCRIPTIONAL REGULATOR"/>
    <property type="match status" value="1"/>
</dbReference>